<dbReference type="InterPro" id="IPR002156">
    <property type="entry name" value="RNaseH_domain"/>
</dbReference>
<dbReference type="InterPro" id="IPR012337">
    <property type="entry name" value="RNaseH-like_sf"/>
</dbReference>
<dbReference type="Gene3D" id="3.30.420.10">
    <property type="entry name" value="Ribonuclease H-like superfamily/Ribonuclease H"/>
    <property type="match status" value="1"/>
</dbReference>
<dbReference type="Proteomes" id="UP000596661">
    <property type="component" value="Chromosome 2"/>
</dbReference>
<dbReference type="PANTHER" id="PTHR47074">
    <property type="entry name" value="BNAC02G40300D PROTEIN"/>
    <property type="match status" value="1"/>
</dbReference>
<dbReference type="InterPro" id="IPR052929">
    <property type="entry name" value="RNase_H-like_EbsB-rel"/>
</dbReference>
<dbReference type="InterPro" id="IPR036397">
    <property type="entry name" value="RNaseH_sf"/>
</dbReference>
<dbReference type="GO" id="GO:0004523">
    <property type="term" value="F:RNA-DNA hybrid ribonuclease activity"/>
    <property type="evidence" value="ECO:0007669"/>
    <property type="project" value="InterPro"/>
</dbReference>
<dbReference type="AlphaFoldDB" id="A0A803NYI1"/>
<dbReference type="EnsemblPlants" id="evm.model.02.2717">
    <property type="protein sequence ID" value="cds.evm.model.02.2717"/>
    <property type="gene ID" value="evm.TU.02.2717"/>
</dbReference>
<feature type="domain" description="RNase H type-1" evidence="1">
    <location>
        <begin position="32"/>
        <end position="154"/>
    </location>
</feature>
<dbReference type="PANTHER" id="PTHR47074:SF48">
    <property type="entry name" value="POLYNUCLEOTIDYL TRANSFERASE, RIBONUCLEASE H-LIKE SUPERFAMILY PROTEIN"/>
    <property type="match status" value="1"/>
</dbReference>
<name>A0A803NYI1_CANSA</name>
<dbReference type="GO" id="GO:0003676">
    <property type="term" value="F:nucleic acid binding"/>
    <property type="evidence" value="ECO:0007669"/>
    <property type="project" value="InterPro"/>
</dbReference>
<dbReference type="OMA" id="MENEVSW"/>
<evidence type="ECO:0000259" key="1">
    <source>
        <dbReference type="Pfam" id="PF13456"/>
    </source>
</evidence>
<evidence type="ECO:0000313" key="2">
    <source>
        <dbReference type="EnsemblPlants" id="cds.evm.model.02.2717"/>
    </source>
</evidence>
<dbReference type="EMBL" id="UZAU01000235">
    <property type="status" value="NOT_ANNOTATED_CDS"/>
    <property type="molecule type" value="Genomic_DNA"/>
</dbReference>
<organism evidence="2 3">
    <name type="scientific">Cannabis sativa</name>
    <name type="common">Hemp</name>
    <name type="synonym">Marijuana</name>
    <dbReference type="NCBI Taxonomy" id="3483"/>
    <lineage>
        <taxon>Eukaryota</taxon>
        <taxon>Viridiplantae</taxon>
        <taxon>Streptophyta</taxon>
        <taxon>Embryophyta</taxon>
        <taxon>Tracheophyta</taxon>
        <taxon>Spermatophyta</taxon>
        <taxon>Magnoliopsida</taxon>
        <taxon>eudicotyledons</taxon>
        <taxon>Gunneridae</taxon>
        <taxon>Pentapetalae</taxon>
        <taxon>rosids</taxon>
        <taxon>fabids</taxon>
        <taxon>Rosales</taxon>
        <taxon>Cannabaceae</taxon>
        <taxon>Cannabis</taxon>
    </lineage>
</organism>
<keyword evidence="3" id="KW-1185">Reference proteome</keyword>
<dbReference type="Pfam" id="PF13456">
    <property type="entry name" value="RVT_3"/>
    <property type="match status" value="1"/>
</dbReference>
<sequence>MAQKSHKYTAKFSLRPRVFLWVAPPACSLKLNVDAATDGENSTIGLGALVRDSDGFPLGCFAKSLTGFFSPKEAEALAISYALKWFLELGFFVSFVESDAEIIVNSVNSSLECVSQWDCIVRSIRSLLFVFSGACLLHVMRNGNTAAYRLARYALQMENEVSWLEEIPPCIMTNVLFDSQE</sequence>
<reference evidence="2" key="2">
    <citation type="submission" date="2021-03" db="UniProtKB">
        <authorList>
            <consortium name="EnsemblPlants"/>
        </authorList>
    </citation>
    <scope>IDENTIFICATION</scope>
</reference>
<reference evidence="2" key="1">
    <citation type="submission" date="2018-11" db="EMBL/GenBank/DDBJ databases">
        <authorList>
            <person name="Grassa J C."/>
        </authorList>
    </citation>
    <scope>NUCLEOTIDE SEQUENCE [LARGE SCALE GENOMIC DNA]</scope>
</reference>
<dbReference type="SUPFAM" id="SSF53098">
    <property type="entry name" value="Ribonuclease H-like"/>
    <property type="match status" value="1"/>
</dbReference>
<dbReference type="Gramene" id="evm.model.02.2717">
    <property type="protein sequence ID" value="cds.evm.model.02.2717"/>
    <property type="gene ID" value="evm.TU.02.2717"/>
</dbReference>
<accession>A0A803NYI1</accession>
<dbReference type="CDD" id="cd06222">
    <property type="entry name" value="RNase_H_like"/>
    <property type="match status" value="1"/>
</dbReference>
<evidence type="ECO:0000313" key="3">
    <source>
        <dbReference type="Proteomes" id="UP000596661"/>
    </source>
</evidence>
<protein>
    <recommendedName>
        <fullName evidence="1">RNase H type-1 domain-containing protein</fullName>
    </recommendedName>
</protein>
<dbReference type="InterPro" id="IPR044730">
    <property type="entry name" value="RNase_H-like_dom_plant"/>
</dbReference>
<proteinExistence type="predicted"/>